<dbReference type="HOGENOM" id="CLU_814032_0_0_1"/>
<evidence type="ECO:0000256" key="1">
    <source>
        <dbReference type="SAM" id="MobiDB-lite"/>
    </source>
</evidence>
<evidence type="ECO:0000313" key="2">
    <source>
        <dbReference type="EMBL" id="EGG13056.1"/>
    </source>
</evidence>
<feature type="compositionally biased region" description="Basic and acidic residues" evidence="1">
    <location>
        <begin position="1"/>
        <end position="22"/>
    </location>
</feature>
<dbReference type="RefSeq" id="XP_007403994.1">
    <property type="nucleotide sequence ID" value="XM_007403932.1"/>
</dbReference>
<dbReference type="EMBL" id="GL883090">
    <property type="protein sequence ID" value="EGG13056.1"/>
    <property type="molecule type" value="Genomic_DNA"/>
</dbReference>
<gene>
    <name evidence="2" type="ORF">MELLADRAFT_101249</name>
</gene>
<dbReference type="VEuPathDB" id="FungiDB:MELLADRAFT_101249"/>
<dbReference type="InParanoid" id="F4R444"/>
<protein>
    <submittedName>
        <fullName evidence="2">Uncharacterized protein</fullName>
    </submittedName>
</protein>
<name>F4R444_MELLP</name>
<dbReference type="AlphaFoldDB" id="F4R444"/>
<organism evidence="3">
    <name type="scientific">Melampsora larici-populina (strain 98AG31 / pathotype 3-4-7)</name>
    <name type="common">Poplar leaf rust fungus</name>
    <dbReference type="NCBI Taxonomy" id="747676"/>
    <lineage>
        <taxon>Eukaryota</taxon>
        <taxon>Fungi</taxon>
        <taxon>Dikarya</taxon>
        <taxon>Basidiomycota</taxon>
        <taxon>Pucciniomycotina</taxon>
        <taxon>Pucciniomycetes</taxon>
        <taxon>Pucciniales</taxon>
        <taxon>Melampsoraceae</taxon>
        <taxon>Melampsora</taxon>
    </lineage>
</organism>
<accession>F4R444</accession>
<dbReference type="KEGG" id="mlr:MELLADRAFT_101249"/>
<sequence length="341" mass="37742">MLRIRESHDSQVSKGHGNERAKQTVSDIAINLTASEAEQLKPSMCSKLVAVMMKNHEAVSSATTRLHRWNITSKLRLADVIRNTSTVDDFPTDIDLGGGQVSTDNPLEHGKFVLLINNALSTQLLQADPSKAEPISTQPPFPHPTGAHNQYTQHPPGTSYPPPGNLYPPNHYSQPNYSNFLYHHQPNYPHPNFLIPNPPPHPNCPQPPNQPHYPIPNYIHPNHPPPPPPSMYLHAGMMEGNQPSFESSYWRPPNCSPGQQTYSQVQHHSVPYPNHYSINTNLSPVENSTSGNTNHTTYTSSETPVTLSSTTALIELAKAPSRVTDDTTLNPSGLLVKDFRL</sequence>
<feature type="region of interest" description="Disordered" evidence="1">
    <location>
        <begin position="131"/>
        <end position="172"/>
    </location>
</feature>
<reference evidence="3" key="1">
    <citation type="journal article" date="2011" name="Proc. Natl. Acad. Sci. U.S.A.">
        <title>Obligate biotrophy features unraveled by the genomic analysis of rust fungi.</title>
        <authorList>
            <person name="Duplessis S."/>
            <person name="Cuomo C.A."/>
            <person name="Lin Y.-C."/>
            <person name="Aerts A."/>
            <person name="Tisserant E."/>
            <person name="Veneault-Fourrey C."/>
            <person name="Joly D.L."/>
            <person name="Hacquard S."/>
            <person name="Amselem J."/>
            <person name="Cantarel B.L."/>
            <person name="Chiu R."/>
            <person name="Coutinho P.M."/>
            <person name="Feau N."/>
            <person name="Field M."/>
            <person name="Frey P."/>
            <person name="Gelhaye E."/>
            <person name="Goldberg J."/>
            <person name="Grabherr M.G."/>
            <person name="Kodira C.D."/>
            <person name="Kohler A."/>
            <person name="Kuees U."/>
            <person name="Lindquist E.A."/>
            <person name="Lucas S.M."/>
            <person name="Mago R."/>
            <person name="Mauceli E."/>
            <person name="Morin E."/>
            <person name="Murat C."/>
            <person name="Pangilinan J.L."/>
            <person name="Park R."/>
            <person name="Pearson M."/>
            <person name="Quesneville H."/>
            <person name="Rouhier N."/>
            <person name="Sakthikumar S."/>
            <person name="Salamov A.A."/>
            <person name="Schmutz J."/>
            <person name="Selles B."/>
            <person name="Shapiro H."/>
            <person name="Tanguay P."/>
            <person name="Tuskan G.A."/>
            <person name="Henrissat B."/>
            <person name="Van de Peer Y."/>
            <person name="Rouze P."/>
            <person name="Ellis J.G."/>
            <person name="Dodds P.N."/>
            <person name="Schein J.E."/>
            <person name="Zhong S."/>
            <person name="Hamelin R.C."/>
            <person name="Grigoriev I.V."/>
            <person name="Szabo L.J."/>
            <person name="Martin F."/>
        </authorList>
    </citation>
    <scope>NUCLEOTIDE SEQUENCE [LARGE SCALE GENOMIC DNA]</scope>
    <source>
        <strain evidence="3">98AG31 / pathotype 3-4-7</strain>
    </source>
</reference>
<feature type="compositionally biased region" description="Polar residues" evidence="1">
    <location>
        <begin position="147"/>
        <end position="156"/>
    </location>
</feature>
<keyword evidence="3" id="KW-1185">Reference proteome</keyword>
<dbReference type="Proteomes" id="UP000001072">
    <property type="component" value="Unassembled WGS sequence"/>
</dbReference>
<dbReference type="OrthoDB" id="10596340at2759"/>
<feature type="region of interest" description="Disordered" evidence="1">
    <location>
        <begin position="1"/>
        <end position="23"/>
    </location>
</feature>
<proteinExistence type="predicted"/>
<dbReference type="GeneID" id="18921316"/>
<evidence type="ECO:0000313" key="3">
    <source>
        <dbReference type="Proteomes" id="UP000001072"/>
    </source>
</evidence>